<dbReference type="Proteomes" id="UP000663856">
    <property type="component" value="Unassembled WGS sequence"/>
</dbReference>
<keyword evidence="1" id="KW-0472">Membrane</keyword>
<name>A0A816NV86_9BILA</name>
<keyword evidence="1" id="KW-0812">Transmembrane</keyword>
<reference evidence="2" key="1">
    <citation type="submission" date="2021-02" db="EMBL/GenBank/DDBJ databases">
        <authorList>
            <person name="Nowell W R."/>
        </authorList>
    </citation>
    <scope>NUCLEOTIDE SEQUENCE</scope>
</reference>
<comment type="caution">
    <text evidence="2">The sequence shown here is derived from an EMBL/GenBank/DDBJ whole genome shotgun (WGS) entry which is preliminary data.</text>
</comment>
<evidence type="ECO:0000256" key="1">
    <source>
        <dbReference type="SAM" id="Phobius"/>
    </source>
</evidence>
<organism evidence="2 3">
    <name type="scientific">Rotaria magnacalcarata</name>
    <dbReference type="NCBI Taxonomy" id="392030"/>
    <lineage>
        <taxon>Eukaryota</taxon>
        <taxon>Metazoa</taxon>
        <taxon>Spiralia</taxon>
        <taxon>Gnathifera</taxon>
        <taxon>Rotifera</taxon>
        <taxon>Eurotatoria</taxon>
        <taxon>Bdelloidea</taxon>
        <taxon>Philodinida</taxon>
        <taxon>Philodinidae</taxon>
        <taxon>Rotaria</taxon>
    </lineage>
</organism>
<proteinExistence type="predicted"/>
<dbReference type="AlphaFoldDB" id="A0A816NV86"/>
<keyword evidence="1" id="KW-1133">Transmembrane helix</keyword>
<feature type="transmembrane region" description="Helical" evidence="1">
    <location>
        <begin position="56"/>
        <end position="80"/>
    </location>
</feature>
<accession>A0A816NV86</accession>
<evidence type="ECO:0000313" key="3">
    <source>
        <dbReference type="Proteomes" id="UP000663856"/>
    </source>
</evidence>
<protein>
    <submittedName>
        <fullName evidence="2">Uncharacterized protein</fullName>
    </submittedName>
</protein>
<dbReference type="EMBL" id="CAJNRF010002635">
    <property type="protein sequence ID" value="CAF2040669.1"/>
    <property type="molecule type" value="Genomic_DNA"/>
</dbReference>
<sequence>MSKTESAQEHSYILCPLCSAFQQHVAGVLISCIMVLITMIVCLWRRAECLEEKCPNNALFLFGIVLSSVYLLLMIIMFYYDIVRPYRSAATINTDEPDRRNVSWYYRRWYRLLVDKYKHQFQVDHHQNHCFQRADIV</sequence>
<evidence type="ECO:0000313" key="2">
    <source>
        <dbReference type="EMBL" id="CAF2040669.1"/>
    </source>
</evidence>
<feature type="transmembrane region" description="Helical" evidence="1">
    <location>
        <begin position="24"/>
        <end position="44"/>
    </location>
</feature>
<gene>
    <name evidence="2" type="ORF">WKI299_LOCUS8273</name>
</gene>
<dbReference type="PROSITE" id="PS51257">
    <property type="entry name" value="PROKAR_LIPOPROTEIN"/>
    <property type="match status" value="1"/>
</dbReference>